<evidence type="ECO:0000313" key="12">
    <source>
        <dbReference type="Proteomes" id="UP000298663"/>
    </source>
</evidence>
<evidence type="ECO:0000256" key="4">
    <source>
        <dbReference type="ARBA" id="ARBA00013039"/>
    </source>
</evidence>
<evidence type="ECO:0000313" key="11">
    <source>
        <dbReference type="EMBL" id="TKR80947.1"/>
    </source>
</evidence>
<evidence type="ECO:0000256" key="7">
    <source>
        <dbReference type="ARBA" id="ARBA00022989"/>
    </source>
</evidence>
<dbReference type="FunFam" id="1.20.1540.10:FF:000012">
    <property type="entry name" value="Rhomboid family protein"/>
    <property type="match status" value="1"/>
</dbReference>
<dbReference type="EC" id="3.4.21.105" evidence="4"/>
<dbReference type="STRING" id="34508.A0A4U5NDA8"/>
<dbReference type="InterPro" id="IPR022764">
    <property type="entry name" value="Peptidase_S54_rhomboid_dom"/>
</dbReference>
<evidence type="ECO:0000256" key="8">
    <source>
        <dbReference type="ARBA" id="ARBA00023136"/>
    </source>
</evidence>
<comment type="catalytic activity">
    <reaction evidence="1">
        <text>Cleaves type-1 transmembrane domains using a catalytic dyad composed of serine and histidine that are contributed by different transmembrane domains.</text>
        <dbReference type="EC" id="3.4.21.105"/>
    </reaction>
</comment>
<comment type="similarity">
    <text evidence="3">Belongs to the peptidase S54 family.</text>
</comment>
<keyword evidence="5 9" id="KW-0812">Transmembrane</keyword>
<dbReference type="OrthoDB" id="10260614at2759"/>
<dbReference type="GO" id="GO:0006465">
    <property type="term" value="P:signal peptide processing"/>
    <property type="evidence" value="ECO:0007669"/>
    <property type="project" value="TreeGrafter"/>
</dbReference>
<gene>
    <name evidence="11" type="ORF">L596_014914</name>
</gene>
<dbReference type="PANTHER" id="PTHR43731:SF14">
    <property type="entry name" value="PRESENILIN-ASSOCIATED RHOMBOID-LIKE PROTEIN, MITOCHONDRIAL"/>
    <property type="match status" value="1"/>
</dbReference>
<evidence type="ECO:0000256" key="2">
    <source>
        <dbReference type="ARBA" id="ARBA00004141"/>
    </source>
</evidence>
<feature type="domain" description="Peptidase S54 rhomboid" evidence="10">
    <location>
        <begin position="168"/>
        <end position="305"/>
    </location>
</feature>
<dbReference type="GO" id="GO:0004252">
    <property type="term" value="F:serine-type endopeptidase activity"/>
    <property type="evidence" value="ECO:0007669"/>
    <property type="project" value="InterPro"/>
</dbReference>
<reference evidence="11 12" key="2">
    <citation type="journal article" date="2019" name="G3 (Bethesda)">
        <title>Hybrid Assembly of the Genome of the Entomopathogenic Nematode Steinernema carpocapsae Identifies the X-Chromosome.</title>
        <authorList>
            <person name="Serra L."/>
            <person name="Macchietto M."/>
            <person name="Macias-Munoz A."/>
            <person name="McGill C.J."/>
            <person name="Rodriguez I.M."/>
            <person name="Rodriguez B."/>
            <person name="Murad R."/>
            <person name="Mortazavi A."/>
        </authorList>
    </citation>
    <scope>NUCLEOTIDE SEQUENCE [LARGE SCALE GENOMIC DNA]</scope>
    <source>
        <strain evidence="11 12">ALL</strain>
    </source>
</reference>
<evidence type="ECO:0000256" key="5">
    <source>
        <dbReference type="ARBA" id="ARBA00022692"/>
    </source>
</evidence>
<dbReference type="Pfam" id="PF01694">
    <property type="entry name" value="Rhomboid"/>
    <property type="match status" value="1"/>
</dbReference>
<dbReference type="InterPro" id="IPR035952">
    <property type="entry name" value="Rhomboid-like_sf"/>
</dbReference>
<evidence type="ECO:0000256" key="6">
    <source>
        <dbReference type="ARBA" id="ARBA00022801"/>
    </source>
</evidence>
<dbReference type="AlphaFoldDB" id="A0A4U5NDA8"/>
<feature type="transmembrane region" description="Helical" evidence="9">
    <location>
        <begin position="164"/>
        <end position="183"/>
    </location>
</feature>
<evidence type="ECO:0000259" key="10">
    <source>
        <dbReference type="Pfam" id="PF01694"/>
    </source>
</evidence>
<comment type="caution">
    <text evidence="11">The sequence shown here is derived from an EMBL/GenBank/DDBJ whole genome shotgun (WGS) entry which is preliminary data.</text>
</comment>
<keyword evidence="7 9" id="KW-1133">Transmembrane helix</keyword>
<evidence type="ECO:0000256" key="1">
    <source>
        <dbReference type="ARBA" id="ARBA00000156"/>
    </source>
</evidence>
<proteinExistence type="inferred from homology"/>
<feature type="transmembrane region" description="Helical" evidence="9">
    <location>
        <begin position="267"/>
        <end position="285"/>
    </location>
</feature>
<feature type="transmembrane region" description="Helical" evidence="9">
    <location>
        <begin position="128"/>
        <end position="144"/>
    </location>
</feature>
<keyword evidence="12" id="KW-1185">Reference proteome</keyword>
<dbReference type="Proteomes" id="UP000298663">
    <property type="component" value="Unassembled WGS sequence"/>
</dbReference>
<keyword evidence="6" id="KW-0378">Hydrolase</keyword>
<comment type="subcellular location">
    <subcellularLocation>
        <location evidence="2">Membrane</location>
        <topology evidence="2">Multi-pass membrane protein</topology>
    </subcellularLocation>
</comment>
<dbReference type="PANTHER" id="PTHR43731">
    <property type="entry name" value="RHOMBOID PROTEASE"/>
    <property type="match status" value="1"/>
</dbReference>
<organism evidence="11 12">
    <name type="scientific">Steinernema carpocapsae</name>
    <name type="common">Entomopathogenic nematode</name>
    <dbReference type="NCBI Taxonomy" id="34508"/>
    <lineage>
        <taxon>Eukaryota</taxon>
        <taxon>Metazoa</taxon>
        <taxon>Ecdysozoa</taxon>
        <taxon>Nematoda</taxon>
        <taxon>Chromadorea</taxon>
        <taxon>Rhabditida</taxon>
        <taxon>Tylenchina</taxon>
        <taxon>Panagrolaimomorpha</taxon>
        <taxon>Strongyloidoidea</taxon>
        <taxon>Steinernematidae</taxon>
        <taxon>Steinernema</taxon>
    </lineage>
</organism>
<feature type="transmembrane region" description="Helical" evidence="9">
    <location>
        <begin position="203"/>
        <end position="222"/>
    </location>
</feature>
<evidence type="ECO:0000256" key="3">
    <source>
        <dbReference type="ARBA" id="ARBA00009045"/>
    </source>
</evidence>
<dbReference type="Gene3D" id="1.20.1540.10">
    <property type="entry name" value="Rhomboid-like"/>
    <property type="match status" value="1"/>
</dbReference>
<dbReference type="InterPro" id="IPR050925">
    <property type="entry name" value="Rhomboid_protease_S54"/>
</dbReference>
<name>A0A4U5NDA8_STECR</name>
<dbReference type="SUPFAM" id="SSF144091">
    <property type="entry name" value="Rhomboid-like"/>
    <property type="match status" value="1"/>
</dbReference>
<evidence type="ECO:0000256" key="9">
    <source>
        <dbReference type="SAM" id="Phobius"/>
    </source>
</evidence>
<keyword evidence="8 9" id="KW-0472">Membrane</keyword>
<reference evidence="11 12" key="1">
    <citation type="journal article" date="2015" name="Genome Biol.">
        <title>Comparative genomics of Steinernema reveals deeply conserved gene regulatory networks.</title>
        <authorList>
            <person name="Dillman A.R."/>
            <person name="Macchietto M."/>
            <person name="Porter C.F."/>
            <person name="Rogers A."/>
            <person name="Williams B."/>
            <person name="Antoshechkin I."/>
            <person name="Lee M.M."/>
            <person name="Goodwin Z."/>
            <person name="Lu X."/>
            <person name="Lewis E.E."/>
            <person name="Goodrich-Blair H."/>
            <person name="Stock S.P."/>
            <person name="Adams B.J."/>
            <person name="Sternberg P.W."/>
            <person name="Mortazavi A."/>
        </authorList>
    </citation>
    <scope>NUCLEOTIDE SEQUENCE [LARGE SCALE GENOMIC DNA]</scope>
    <source>
        <strain evidence="11 12">ALL</strain>
    </source>
</reference>
<protein>
    <recommendedName>
        <fullName evidence="4">rhomboid protease</fullName>
        <ecNumber evidence="4">3.4.21.105</ecNumber>
    </recommendedName>
</protein>
<accession>A0A4U5NDA8</accession>
<sequence>MLALRCATKLRQLTLGHSNVNGFARDFSKLRPRQNVVVRPQPTATREIAKAITDNTRLPDFIGLRKGKDLLKALGFTGLVGAGSFTIAALWDYIQTSRFQRQDFHEFVRRMMTSPNEGNEMSDGMKCAMGIIALNCVVTALWRVKPLAPFMWRYFTNSFASKSLTLPMVLSVFSHSNLLHLVMNMYCFYTFTHLSIDRYLGTHQFVAFFLTAGAVSSFVSLVQKYLARSPMRSLGASGAILAVLTYTCMKIPDARLSIVFLPQLDFSAQNAVIGLLAFDFLGLLFRFKLFDHAAHLGGSLFGVATLKSTERKIVIREPRELSPKAPVPKVRAFTKSRSKASPNSRKRGILGLARQIRNLVHTELAKVQSLLAARPTKFSPRLPQRFSWTKSGLKIRQKCQHRGRRRRRVGTQLFAGPNVTVCWTNQSVRTFGHEVCWTIAVVC</sequence>
<dbReference type="GO" id="GO:0016020">
    <property type="term" value="C:membrane"/>
    <property type="evidence" value="ECO:0007669"/>
    <property type="project" value="UniProtKB-SubCell"/>
</dbReference>
<feature type="transmembrane region" description="Helical" evidence="9">
    <location>
        <begin position="73"/>
        <end position="94"/>
    </location>
</feature>
<dbReference type="EMBL" id="AZBU02000004">
    <property type="protein sequence ID" value="TKR80947.1"/>
    <property type="molecule type" value="Genomic_DNA"/>
</dbReference>